<dbReference type="GO" id="GO:0004497">
    <property type="term" value="F:monooxygenase activity"/>
    <property type="evidence" value="ECO:0007669"/>
    <property type="project" value="UniProtKB-KW"/>
</dbReference>
<evidence type="ECO:0000256" key="1">
    <source>
        <dbReference type="SAM" id="MobiDB-lite"/>
    </source>
</evidence>
<reference evidence="3 4" key="1">
    <citation type="submission" date="2018-09" db="EMBL/GenBank/DDBJ databases">
        <title>Genome sequencing of Nocardioides immobilis CCTCC AB 2017083 for comparison to Nocardioides silvaticus.</title>
        <authorList>
            <person name="Li C."/>
            <person name="Wang G."/>
        </authorList>
    </citation>
    <scope>NUCLEOTIDE SEQUENCE [LARGE SCALE GENOMIC DNA]</scope>
    <source>
        <strain evidence="3 4">CCTCC AB 2017083</strain>
    </source>
</reference>
<evidence type="ECO:0000313" key="3">
    <source>
        <dbReference type="EMBL" id="RHW28334.1"/>
    </source>
</evidence>
<protein>
    <submittedName>
        <fullName evidence="3">Antibiotic biosynthesis monooxygenase</fullName>
    </submittedName>
</protein>
<accession>A0A417Y786</accession>
<keyword evidence="4" id="KW-1185">Reference proteome</keyword>
<name>A0A417Y786_9ACTN</name>
<dbReference type="OrthoDB" id="5241825at2"/>
<dbReference type="InterPro" id="IPR011008">
    <property type="entry name" value="Dimeric_a/b-barrel"/>
</dbReference>
<dbReference type="PANTHER" id="PTHR33336">
    <property type="entry name" value="QUINOL MONOOXYGENASE YGIN-RELATED"/>
    <property type="match status" value="1"/>
</dbReference>
<dbReference type="PANTHER" id="PTHR33336:SF15">
    <property type="entry name" value="ABM DOMAIN-CONTAINING PROTEIN"/>
    <property type="match status" value="1"/>
</dbReference>
<evidence type="ECO:0000259" key="2">
    <source>
        <dbReference type="Pfam" id="PF03992"/>
    </source>
</evidence>
<keyword evidence="3" id="KW-0503">Monooxygenase</keyword>
<evidence type="ECO:0000313" key="4">
    <source>
        <dbReference type="Proteomes" id="UP000283644"/>
    </source>
</evidence>
<sequence length="159" mass="16719">MSSPTPPEAPRTVSRGAASEAERVPALVGGGSSAAHQPRAHRRALDAHSSQGRNGMSVLVMVTITPKPECLDELTEKLQSAISAFHAEPGCDLYALHRTEDQIVAIERWRDADAFRAHQGGDAARSGAAMMAGKLARSPELQLLQALPAGDPAKGAVRP</sequence>
<dbReference type="Proteomes" id="UP000283644">
    <property type="component" value="Unassembled WGS sequence"/>
</dbReference>
<dbReference type="InterPro" id="IPR050744">
    <property type="entry name" value="AI-2_Isomerase_LsrG"/>
</dbReference>
<dbReference type="Pfam" id="PF03992">
    <property type="entry name" value="ABM"/>
    <property type="match status" value="1"/>
</dbReference>
<dbReference type="SUPFAM" id="SSF54909">
    <property type="entry name" value="Dimeric alpha+beta barrel"/>
    <property type="match status" value="1"/>
</dbReference>
<dbReference type="Gene3D" id="3.30.70.100">
    <property type="match status" value="1"/>
</dbReference>
<keyword evidence="3" id="KW-0560">Oxidoreductase</keyword>
<proteinExistence type="predicted"/>
<dbReference type="InterPro" id="IPR007138">
    <property type="entry name" value="ABM_dom"/>
</dbReference>
<gene>
    <name evidence="3" type="ORF">D0Z08_05015</name>
</gene>
<dbReference type="EMBL" id="QXGH01000010">
    <property type="protein sequence ID" value="RHW28334.1"/>
    <property type="molecule type" value="Genomic_DNA"/>
</dbReference>
<comment type="caution">
    <text evidence="3">The sequence shown here is derived from an EMBL/GenBank/DDBJ whole genome shotgun (WGS) entry which is preliminary data.</text>
</comment>
<dbReference type="AlphaFoldDB" id="A0A417Y786"/>
<feature type="domain" description="ABM" evidence="2">
    <location>
        <begin position="58"/>
        <end position="125"/>
    </location>
</feature>
<feature type="region of interest" description="Disordered" evidence="1">
    <location>
        <begin position="1"/>
        <end position="51"/>
    </location>
</feature>
<organism evidence="3 4">
    <name type="scientific">Nocardioides immobilis</name>
    <dbReference type="NCBI Taxonomy" id="2049295"/>
    <lineage>
        <taxon>Bacteria</taxon>
        <taxon>Bacillati</taxon>
        <taxon>Actinomycetota</taxon>
        <taxon>Actinomycetes</taxon>
        <taxon>Propionibacteriales</taxon>
        <taxon>Nocardioidaceae</taxon>
        <taxon>Nocardioides</taxon>
    </lineage>
</organism>